<dbReference type="InterPro" id="IPR033704">
    <property type="entry name" value="dUTPase_trimeric"/>
</dbReference>
<evidence type="ECO:0000313" key="14">
    <source>
        <dbReference type="Proteomes" id="UP000217199"/>
    </source>
</evidence>
<evidence type="ECO:0000256" key="4">
    <source>
        <dbReference type="ARBA" id="ARBA00006581"/>
    </source>
</evidence>
<dbReference type="SUPFAM" id="SSF51283">
    <property type="entry name" value="dUTPase-like"/>
    <property type="match status" value="1"/>
</dbReference>
<dbReference type="STRING" id="2282107.A0A286ULZ5"/>
<evidence type="ECO:0000256" key="3">
    <source>
        <dbReference type="ARBA" id="ARBA00005142"/>
    </source>
</evidence>
<dbReference type="InterPro" id="IPR029054">
    <property type="entry name" value="dUTPase-like"/>
</dbReference>
<dbReference type="Pfam" id="PF00692">
    <property type="entry name" value="dUTPase"/>
    <property type="match status" value="1"/>
</dbReference>
<dbReference type="UniPathway" id="UPA00610">
    <property type="reaction ID" value="UER00666"/>
</dbReference>
<keyword evidence="9" id="KW-0546">Nucleotide metabolism</keyword>
<dbReference type="OrthoDB" id="419889at2759"/>
<dbReference type="InterPro" id="IPR008181">
    <property type="entry name" value="dUTPase"/>
</dbReference>
<proteinExistence type="inferred from homology"/>
<dbReference type="CDD" id="cd07557">
    <property type="entry name" value="trimeric_dUTPase"/>
    <property type="match status" value="1"/>
</dbReference>
<evidence type="ECO:0000256" key="7">
    <source>
        <dbReference type="ARBA" id="ARBA00022801"/>
    </source>
</evidence>
<sequence length="503" mass="56127">MSSDSVVNVVPEGISEKKRKLEDSSAAPPRSQLLIKRLSDKARLPTRGSAFAAGYDLYSAEDKVIPAKGKALVDTQLSIAVPEGCYGRVAPRSGLASKNMIDTGAGVIDSDYRGTVFVLLFNFSDQDFQIKEGDRIAQLIIEKIETPDVIEVNDLNETLRGSGGFGSTGGHQSLKQDTDDIEQHHLNAPIPLSSPSHISYELVLPVELIYYIVELASSHRRTAVALCRVASWIRAAVLPTLYNTIICDVPSSSGKSGLPSPLKYVRALWLDVEPKLAPYTLDFCPRLTQLALRLESYATITRSSRWREQDSLLIDSPGGDSSLGLTFGSICRSFTVLGQSHPHRWVPLTSSEAGRTFLKDITHLRLLNLCLSHYIPFEFTPNLTHLCFPFFDLRVSELEDASSFAGLDFILARPQLRMVVLTLNPRYWKFEDLTLKGWAVRAMARDPRLYIVAATREDATRDWDVPRRDWEDEASGGLSVWDKAIQIRKKFLTRLSRTSWNSN</sequence>
<dbReference type="NCBIfam" id="NF001862">
    <property type="entry name" value="PRK00601.1"/>
    <property type="match status" value="1"/>
</dbReference>
<accession>A0A286ULZ5</accession>
<dbReference type="GO" id="GO:0000287">
    <property type="term" value="F:magnesium ion binding"/>
    <property type="evidence" value="ECO:0007669"/>
    <property type="project" value="InterPro"/>
</dbReference>
<dbReference type="PANTHER" id="PTHR11241">
    <property type="entry name" value="DEOXYURIDINE 5'-TRIPHOSPHATE NUCLEOTIDOHYDROLASE"/>
    <property type="match status" value="1"/>
</dbReference>
<protein>
    <recommendedName>
        <fullName evidence="6">dUTP diphosphatase</fullName>
        <ecNumber evidence="6">3.6.1.23</ecNumber>
    </recommendedName>
</protein>
<feature type="domain" description="dUTPase-like" evidence="12">
    <location>
        <begin position="41"/>
        <end position="169"/>
    </location>
</feature>
<keyword evidence="8" id="KW-0460">Magnesium</keyword>
<reference evidence="13 14" key="1">
    <citation type="journal article" date="2017" name="Mol. Ecol.">
        <title>Comparative and population genomic landscape of Phellinus noxius: A hypervariable fungus causing root rot in trees.</title>
        <authorList>
            <person name="Chung C.L."/>
            <person name="Lee T.J."/>
            <person name="Akiba M."/>
            <person name="Lee H.H."/>
            <person name="Kuo T.H."/>
            <person name="Liu D."/>
            <person name="Ke H.M."/>
            <person name="Yokoi T."/>
            <person name="Roa M.B."/>
            <person name="Lu M.J."/>
            <person name="Chang Y.Y."/>
            <person name="Ann P.J."/>
            <person name="Tsai J.N."/>
            <person name="Chen C.Y."/>
            <person name="Tzean S.S."/>
            <person name="Ota Y."/>
            <person name="Hattori T."/>
            <person name="Sahashi N."/>
            <person name="Liou R.F."/>
            <person name="Kikuchi T."/>
            <person name="Tsai I.J."/>
        </authorList>
    </citation>
    <scope>NUCLEOTIDE SEQUENCE [LARGE SCALE GENOMIC DNA]</scope>
    <source>
        <strain evidence="13 14">FFPRI411160</strain>
    </source>
</reference>
<comment type="subunit">
    <text evidence="5">Homotrimer.</text>
</comment>
<comment type="catalytic activity">
    <reaction evidence="10">
        <text>dUTP + H2O = dUMP + diphosphate + H(+)</text>
        <dbReference type="Rhea" id="RHEA:10248"/>
        <dbReference type="ChEBI" id="CHEBI:15377"/>
        <dbReference type="ChEBI" id="CHEBI:15378"/>
        <dbReference type="ChEBI" id="CHEBI:33019"/>
        <dbReference type="ChEBI" id="CHEBI:61555"/>
        <dbReference type="ChEBI" id="CHEBI:246422"/>
        <dbReference type="EC" id="3.6.1.23"/>
    </reaction>
</comment>
<evidence type="ECO:0000256" key="9">
    <source>
        <dbReference type="ARBA" id="ARBA00023080"/>
    </source>
</evidence>
<evidence type="ECO:0000313" key="13">
    <source>
        <dbReference type="EMBL" id="PAV20582.1"/>
    </source>
</evidence>
<evidence type="ECO:0000256" key="5">
    <source>
        <dbReference type="ARBA" id="ARBA00011233"/>
    </source>
</evidence>
<evidence type="ECO:0000256" key="1">
    <source>
        <dbReference type="ARBA" id="ARBA00001946"/>
    </source>
</evidence>
<dbReference type="FunFam" id="2.70.40.10:FF:000004">
    <property type="entry name" value="Deoxyuridine triphosphatase"/>
    <property type="match status" value="1"/>
</dbReference>
<dbReference type="NCBIfam" id="TIGR00576">
    <property type="entry name" value="dut"/>
    <property type="match status" value="1"/>
</dbReference>
<feature type="region of interest" description="Disordered" evidence="11">
    <location>
        <begin position="1"/>
        <end position="28"/>
    </location>
</feature>
<evidence type="ECO:0000256" key="8">
    <source>
        <dbReference type="ARBA" id="ARBA00022842"/>
    </source>
</evidence>
<evidence type="ECO:0000256" key="2">
    <source>
        <dbReference type="ARBA" id="ARBA00003495"/>
    </source>
</evidence>
<evidence type="ECO:0000256" key="6">
    <source>
        <dbReference type="ARBA" id="ARBA00012379"/>
    </source>
</evidence>
<dbReference type="Gene3D" id="2.70.40.10">
    <property type="match status" value="1"/>
</dbReference>
<dbReference type="InterPro" id="IPR036157">
    <property type="entry name" value="dUTPase-like_sf"/>
</dbReference>
<comment type="caution">
    <text evidence="13">The sequence shown here is derived from an EMBL/GenBank/DDBJ whole genome shotgun (WGS) entry which is preliminary data.</text>
</comment>
<dbReference type="AlphaFoldDB" id="A0A286ULZ5"/>
<feature type="compositionally biased region" description="Basic and acidic residues" evidence="11">
    <location>
        <begin position="14"/>
        <end position="23"/>
    </location>
</feature>
<dbReference type="Proteomes" id="UP000217199">
    <property type="component" value="Unassembled WGS sequence"/>
</dbReference>
<gene>
    <name evidence="13" type="ORF">PNOK_0320900</name>
</gene>
<dbReference type="GO" id="GO:0006226">
    <property type="term" value="P:dUMP biosynthetic process"/>
    <property type="evidence" value="ECO:0007669"/>
    <property type="project" value="UniProtKB-UniPathway"/>
</dbReference>
<evidence type="ECO:0000256" key="11">
    <source>
        <dbReference type="SAM" id="MobiDB-lite"/>
    </source>
</evidence>
<dbReference type="EC" id="3.6.1.23" evidence="6"/>
<keyword evidence="14" id="KW-1185">Reference proteome</keyword>
<dbReference type="PANTHER" id="PTHR11241:SF0">
    <property type="entry name" value="DEOXYURIDINE 5'-TRIPHOSPHATE NUCLEOTIDOHYDROLASE"/>
    <property type="match status" value="1"/>
</dbReference>
<comment type="cofactor">
    <cofactor evidence="1">
        <name>Mg(2+)</name>
        <dbReference type="ChEBI" id="CHEBI:18420"/>
    </cofactor>
</comment>
<dbReference type="EMBL" id="NBII01000003">
    <property type="protein sequence ID" value="PAV20582.1"/>
    <property type="molecule type" value="Genomic_DNA"/>
</dbReference>
<keyword evidence="7" id="KW-0378">Hydrolase</keyword>
<dbReference type="GO" id="GO:0046081">
    <property type="term" value="P:dUTP catabolic process"/>
    <property type="evidence" value="ECO:0007669"/>
    <property type="project" value="InterPro"/>
</dbReference>
<dbReference type="InParanoid" id="A0A286ULZ5"/>
<dbReference type="GO" id="GO:0004170">
    <property type="term" value="F:dUTP diphosphatase activity"/>
    <property type="evidence" value="ECO:0007669"/>
    <property type="project" value="UniProtKB-EC"/>
</dbReference>
<comment type="function">
    <text evidence="2">This enzyme is involved in nucleotide metabolism: it produces dUMP, the immediate precursor of thymidine nucleotides and it decreases the intracellular concentration of dUTP so that uracil cannot be incorporated into DNA.</text>
</comment>
<evidence type="ECO:0000256" key="10">
    <source>
        <dbReference type="ARBA" id="ARBA00047686"/>
    </source>
</evidence>
<comment type="similarity">
    <text evidence="4">Belongs to the dUTPase family.</text>
</comment>
<organism evidence="13 14">
    <name type="scientific">Pyrrhoderma noxium</name>
    <dbReference type="NCBI Taxonomy" id="2282107"/>
    <lineage>
        <taxon>Eukaryota</taxon>
        <taxon>Fungi</taxon>
        <taxon>Dikarya</taxon>
        <taxon>Basidiomycota</taxon>
        <taxon>Agaricomycotina</taxon>
        <taxon>Agaricomycetes</taxon>
        <taxon>Hymenochaetales</taxon>
        <taxon>Hymenochaetaceae</taxon>
        <taxon>Pyrrhoderma</taxon>
    </lineage>
</organism>
<evidence type="ECO:0000259" key="12">
    <source>
        <dbReference type="Pfam" id="PF00692"/>
    </source>
</evidence>
<comment type="pathway">
    <text evidence="3">Pyrimidine metabolism; dUMP biosynthesis; dUMP from dCTP (dUTP route): step 2/2.</text>
</comment>
<name>A0A286ULZ5_9AGAM</name>